<feature type="region of interest" description="Disordered" evidence="8">
    <location>
        <begin position="432"/>
        <end position="514"/>
    </location>
</feature>
<keyword evidence="5" id="KW-0812">Transmembrane</keyword>
<evidence type="ECO:0000256" key="5">
    <source>
        <dbReference type="ARBA" id="ARBA00022692"/>
    </source>
</evidence>
<dbReference type="PANTHER" id="PTHR30026">
    <property type="entry name" value="OUTER MEMBRANE PROTEIN TOLC"/>
    <property type="match status" value="1"/>
</dbReference>
<dbReference type="GO" id="GO:0015288">
    <property type="term" value="F:porin activity"/>
    <property type="evidence" value="ECO:0007669"/>
    <property type="project" value="TreeGrafter"/>
</dbReference>
<gene>
    <name evidence="10" type="ORF">BN873_10191</name>
</gene>
<evidence type="ECO:0000256" key="3">
    <source>
        <dbReference type="ARBA" id="ARBA00022448"/>
    </source>
</evidence>
<reference evidence="10" key="1">
    <citation type="submission" date="2013-07" db="EMBL/GenBank/DDBJ databases">
        <authorList>
            <person name="McIlroy S."/>
        </authorList>
    </citation>
    <scope>NUCLEOTIDE SEQUENCE [LARGE SCALE GENOMIC DNA]</scope>
    <source>
        <strain evidence="10">Run_A_D11</strain>
    </source>
</reference>
<keyword evidence="9" id="KW-0732">Signal</keyword>
<comment type="similarity">
    <text evidence="2">Belongs to the outer membrane factor (OMF) (TC 1.B.17) family.</text>
</comment>
<dbReference type="RefSeq" id="WP_048670013.1">
    <property type="nucleotide sequence ID" value="NZ_CBTJ020000001.1"/>
</dbReference>
<dbReference type="EMBL" id="CBTJ020000001">
    <property type="protein sequence ID" value="CDI00935.1"/>
    <property type="molecule type" value="Genomic_DNA"/>
</dbReference>
<evidence type="ECO:0000256" key="1">
    <source>
        <dbReference type="ARBA" id="ARBA00004442"/>
    </source>
</evidence>
<sequence>MIKLQRLMLAGIIAASCSWSAAAEDLLQVYRQAEENDPILKAAVANREAAQEATPQARALSLPTVGATLEQGHAFGIEGAGPGPSSLDSHTYGVSLVQPLYNRSHHVRERLAEATAGQADVNLGNTRNSLALRVAEGYFGVLAALDNLTYAIAEKNAFARQLEQATRRFEVGLATITDVYDAQARFDIAVSQEIDGTNKLAAARELLRQLTGEDYAQLQALTERMPLALPEPHDPDAWVRMALENNLALRSAGFEVDQARENIKLQKAAHYPTVDLRVSRFDTDNGLNSNTASSQINLALTIPLYSGGAVSSRSREAAYKYEAARQTFENQQREIIRTVRNAYRGQETAISQIKAFDQTRTSTRSALEANQAGYEVGTRTIGDVLDAERNLYLAERNYANARYTYITNYLSLRQAAGQLAEVDMAEINRWLGSPRSTSGESILTPPPVVTTDSTKTKAAGEKKSVASDSGGDKKAAAQTTASAPTSPTVNPSDKASSEHSSKPRPKKRRAARDH</sequence>
<dbReference type="InterPro" id="IPR010130">
    <property type="entry name" value="T1SS_OMP_TolC"/>
</dbReference>
<dbReference type="Proteomes" id="UP000035760">
    <property type="component" value="Unassembled WGS sequence"/>
</dbReference>
<dbReference type="PANTHER" id="PTHR30026:SF20">
    <property type="entry name" value="OUTER MEMBRANE PROTEIN TOLC"/>
    <property type="match status" value="1"/>
</dbReference>
<evidence type="ECO:0000256" key="6">
    <source>
        <dbReference type="ARBA" id="ARBA00023136"/>
    </source>
</evidence>
<feature type="chain" id="PRO_5004878461" evidence="9">
    <location>
        <begin position="24"/>
        <end position="514"/>
    </location>
</feature>
<feature type="compositionally biased region" description="Basic residues" evidence="8">
    <location>
        <begin position="502"/>
        <end position="514"/>
    </location>
</feature>
<feature type="compositionally biased region" description="Low complexity" evidence="8">
    <location>
        <begin position="476"/>
        <end position="488"/>
    </location>
</feature>
<keyword evidence="6" id="KW-0472">Membrane</keyword>
<comment type="subcellular location">
    <subcellularLocation>
        <location evidence="1">Cell outer membrane</location>
    </subcellularLocation>
</comment>
<dbReference type="GO" id="GO:1990281">
    <property type="term" value="C:efflux pump complex"/>
    <property type="evidence" value="ECO:0007669"/>
    <property type="project" value="TreeGrafter"/>
</dbReference>
<dbReference type="GO" id="GO:0015562">
    <property type="term" value="F:efflux transmembrane transporter activity"/>
    <property type="evidence" value="ECO:0007669"/>
    <property type="project" value="InterPro"/>
</dbReference>
<protein>
    <submittedName>
        <fullName evidence="10">Outer membrane protein tolC</fullName>
    </submittedName>
</protein>
<dbReference type="SUPFAM" id="SSF56954">
    <property type="entry name" value="Outer membrane efflux proteins (OEP)"/>
    <property type="match status" value="1"/>
</dbReference>
<evidence type="ECO:0000256" key="2">
    <source>
        <dbReference type="ARBA" id="ARBA00007613"/>
    </source>
</evidence>
<comment type="caution">
    <text evidence="10">The sequence shown here is derived from an EMBL/GenBank/DDBJ whole genome shotgun (WGS) entry which is preliminary data.</text>
</comment>
<evidence type="ECO:0000256" key="8">
    <source>
        <dbReference type="SAM" id="MobiDB-lite"/>
    </source>
</evidence>
<name>W6M555_9GAMM</name>
<reference evidence="10" key="2">
    <citation type="submission" date="2014-03" db="EMBL/GenBank/DDBJ databases">
        <title>Candidatus Competibacter-lineage genomes retrieved from metagenomes reveal functional metabolic diversity.</title>
        <authorList>
            <person name="McIlroy S.J."/>
            <person name="Albertsen M."/>
            <person name="Andresen E.K."/>
            <person name="Saunders A.M."/>
            <person name="Kristiansen R."/>
            <person name="Stokholm-Bjerregaard M."/>
            <person name="Nielsen K.L."/>
            <person name="Nielsen P.H."/>
        </authorList>
    </citation>
    <scope>NUCLEOTIDE SEQUENCE</scope>
    <source>
        <strain evidence="10">Run_A_D11</strain>
    </source>
</reference>
<dbReference type="PROSITE" id="PS51257">
    <property type="entry name" value="PROKAR_LIPOPROTEIN"/>
    <property type="match status" value="1"/>
</dbReference>
<dbReference type="Gene3D" id="1.20.1600.10">
    <property type="entry name" value="Outer membrane efflux proteins (OEP)"/>
    <property type="match status" value="1"/>
</dbReference>
<dbReference type="STRING" id="1400863.BN873_10191"/>
<dbReference type="AlphaFoldDB" id="W6M555"/>
<accession>W6M555</accession>
<feature type="compositionally biased region" description="Basic and acidic residues" evidence="8">
    <location>
        <begin position="454"/>
        <end position="475"/>
    </location>
</feature>
<evidence type="ECO:0000256" key="7">
    <source>
        <dbReference type="ARBA" id="ARBA00023237"/>
    </source>
</evidence>
<evidence type="ECO:0000256" key="4">
    <source>
        <dbReference type="ARBA" id="ARBA00022452"/>
    </source>
</evidence>
<dbReference type="OrthoDB" id="9813458at2"/>
<dbReference type="Pfam" id="PF02321">
    <property type="entry name" value="OEP"/>
    <property type="match status" value="2"/>
</dbReference>
<keyword evidence="11" id="KW-1185">Reference proteome</keyword>
<organism evidence="10 11">
    <name type="scientific">Candidatus Competibacter denitrificans Run_A_D11</name>
    <dbReference type="NCBI Taxonomy" id="1400863"/>
    <lineage>
        <taxon>Bacteria</taxon>
        <taxon>Pseudomonadati</taxon>
        <taxon>Pseudomonadota</taxon>
        <taxon>Gammaproteobacteria</taxon>
        <taxon>Candidatus Competibacteraceae</taxon>
        <taxon>Candidatus Competibacter</taxon>
    </lineage>
</organism>
<dbReference type="GO" id="GO:0009279">
    <property type="term" value="C:cell outer membrane"/>
    <property type="evidence" value="ECO:0007669"/>
    <property type="project" value="UniProtKB-SubCell"/>
</dbReference>
<proteinExistence type="inferred from homology"/>
<feature type="signal peptide" evidence="9">
    <location>
        <begin position="1"/>
        <end position="23"/>
    </location>
</feature>
<evidence type="ECO:0000313" key="10">
    <source>
        <dbReference type="EMBL" id="CDI00935.1"/>
    </source>
</evidence>
<evidence type="ECO:0000256" key="9">
    <source>
        <dbReference type="SAM" id="SignalP"/>
    </source>
</evidence>
<dbReference type="NCBIfam" id="TIGR01844">
    <property type="entry name" value="type_I_sec_TolC"/>
    <property type="match status" value="1"/>
</dbReference>
<dbReference type="InterPro" id="IPR003423">
    <property type="entry name" value="OMP_efflux"/>
</dbReference>
<dbReference type="InterPro" id="IPR051906">
    <property type="entry name" value="TolC-like"/>
</dbReference>
<keyword evidence="3" id="KW-0813">Transport</keyword>
<evidence type="ECO:0000313" key="11">
    <source>
        <dbReference type="Proteomes" id="UP000035760"/>
    </source>
</evidence>
<keyword evidence="7" id="KW-0998">Cell outer membrane</keyword>
<keyword evidence="4" id="KW-1134">Transmembrane beta strand</keyword>